<keyword evidence="2" id="KW-1133">Transmembrane helix</keyword>
<name>A0A9W8Y7P4_9PLEO</name>
<keyword evidence="2" id="KW-0812">Transmembrane</keyword>
<gene>
    <name evidence="3" type="ORF">N0V83_005334</name>
</gene>
<reference evidence="3" key="1">
    <citation type="submission" date="2022-10" db="EMBL/GenBank/DDBJ databases">
        <title>Tapping the CABI collections for fungal endophytes: first genome assemblies for Collariella, Neodidymelliopsis, Ascochyta clinopodiicola, Didymella pomorum, Didymosphaeria variabile, Neocosmospora piperis and Neocucurbitaria cava.</title>
        <authorList>
            <person name="Hill R."/>
        </authorList>
    </citation>
    <scope>NUCLEOTIDE SEQUENCE</scope>
    <source>
        <strain evidence="3">IMI 356814</strain>
    </source>
</reference>
<organism evidence="3 4">
    <name type="scientific">Neocucurbitaria cava</name>
    <dbReference type="NCBI Taxonomy" id="798079"/>
    <lineage>
        <taxon>Eukaryota</taxon>
        <taxon>Fungi</taxon>
        <taxon>Dikarya</taxon>
        <taxon>Ascomycota</taxon>
        <taxon>Pezizomycotina</taxon>
        <taxon>Dothideomycetes</taxon>
        <taxon>Pleosporomycetidae</taxon>
        <taxon>Pleosporales</taxon>
        <taxon>Pleosporineae</taxon>
        <taxon>Cucurbitariaceae</taxon>
        <taxon>Neocucurbitaria</taxon>
    </lineage>
</organism>
<protein>
    <submittedName>
        <fullName evidence="3">Uncharacterized protein</fullName>
    </submittedName>
</protein>
<feature type="transmembrane region" description="Helical" evidence="2">
    <location>
        <begin position="1511"/>
        <end position="1532"/>
    </location>
</feature>
<evidence type="ECO:0000313" key="4">
    <source>
        <dbReference type="Proteomes" id="UP001140560"/>
    </source>
</evidence>
<evidence type="ECO:0000256" key="1">
    <source>
        <dbReference type="SAM" id="MobiDB-lite"/>
    </source>
</evidence>
<feature type="transmembrane region" description="Helical" evidence="2">
    <location>
        <begin position="1544"/>
        <end position="1566"/>
    </location>
</feature>
<dbReference type="Gene3D" id="2.170.16.10">
    <property type="entry name" value="Hedgehog/Intein (Hint) domain"/>
    <property type="match status" value="1"/>
</dbReference>
<keyword evidence="4" id="KW-1185">Reference proteome</keyword>
<feature type="region of interest" description="Disordered" evidence="1">
    <location>
        <begin position="1012"/>
        <end position="1034"/>
    </location>
</feature>
<dbReference type="EMBL" id="JAPEUY010000009">
    <property type="protein sequence ID" value="KAJ4369572.1"/>
    <property type="molecule type" value="Genomic_DNA"/>
</dbReference>
<feature type="compositionally biased region" description="Polar residues" evidence="1">
    <location>
        <begin position="1012"/>
        <end position="1030"/>
    </location>
</feature>
<comment type="caution">
    <text evidence="3">The sequence shown here is derived from an EMBL/GenBank/DDBJ whole genome shotgun (WGS) entry which is preliminary data.</text>
</comment>
<dbReference type="SUPFAM" id="SSF51294">
    <property type="entry name" value="Hedgehog/intein (Hint) domain"/>
    <property type="match status" value="1"/>
</dbReference>
<proteinExistence type="predicted"/>
<dbReference type="OrthoDB" id="3801533at2759"/>
<evidence type="ECO:0000313" key="3">
    <source>
        <dbReference type="EMBL" id="KAJ4369572.1"/>
    </source>
</evidence>
<feature type="transmembrane region" description="Helical" evidence="2">
    <location>
        <begin position="1572"/>
        <end position="1596"/>
    </location>
</feature>
<keyword evidence="2" id="KW-0472">Membrane</keyword>
<dbReference type="Proteomes" id="UP001140560">
    <property type="component" value="Unassembled WGS sequence"/>
</dbReference>
<accession>A0A9W8Y7P4</accession>
<evidence type="ECO:0000256" key="2">
    <source>
        <dbReference type="SAM" id="Phobius"/>
    </source>
</evidence>
<sequence length="1799" mass="198178">MSTTVEQLRQALETAPQFPTATYMEQLQERAREKLLHGDHLSSENAGVLIDKLAQSSTAHALSNISPGDDPYNFRKCVDQSISKLTLIDSLTRLMGYCYADHLESHLVAKGLPKLSTLQQDSNFVAQYQALFLDPETIDRQIERDVQVSNIAYSSSLLFVSNYFQHQATPTLHESSEIWLKAFGQIAEAKIRAAVRMQANNQGINSNNVVLLFSKSLPIAYGQSASSDQSFLRPPTTGEILEPLRGMNVPEDVLREIENLRQENLQLGDWKTYGELLVKLWDTVSSKYNDAVRSQVIVTTSHYDPAPKIDIMVPPPVIMTTTSGQSVRDWIGRARSKHPRMVVMDPPRNWDVAPVAGFGSCFIAGTQVLTRTGSKSIENLAEFDWVLTRGEFDEWGLVSDEKVVVPVEMPTIHGFNDEQPFFTAGHVFFTTTGLRALDPLLAMQENPWADVGRLAVGNILLRLNVKSKSYEQVVIESISSETSAQIKTVYGLHLREGRRSYHANGYLVAVNYPEITMKSICKMLRTIPVTERARMLLAFDELRPLFQRFGIGGISDILKAEVEEESDKNSMRLYKTRRNKLTGPGNGTFRYPPEEIPGSDYSSLLTPLPTVSVLEGVVYVDGAACERAAISNMKNEIRWMRRLNGNLDGGSVFEHGTLVVDPLIHSAQGNIVYSHDSSADSLLPTGYIQFLAMGENLGYLPSYEEAVASSANLSSSSIDFAAASVNFASMSVPEAPRFNQMEEKGAEGQIPKLRINQPRIVKGGLNQPASRMSSRTLASDIQPISMMSSPILASGGTTAVPDKTDEDDTDPLFLPDEQTLPVMRPLRFKMIYDTTRWKKDQYSLRDPVTFGFLDLVVGRKHAGGLATRVAMLPDLDKLHDIIALNVNDSSLGQLRSFYSATLSKEEDGRTKVTIKMTPNGQELLRQYRDKPEEDEDYSLECKFKSSLGTDVSLSMLFATIEVTLGPDEKTATGFITEYSSDSDSGEGTKHLFISDPGDTAQHVAIEERLDGSTQAGGINTASPTTPISTPQKPPPVLQGPKGPFHVYTINSIPYKTADVSCTSTKTQCQVRADERKQLEVKSRQVLEDIMYYHMEQSDLNDIFNKKQPSTLPDHLARGLPSNLKTWIKDVYSPAFTALTIAESYNTKDWKSKFTEKERAKILYFWQGDGPKCLSNATEYKTLNQLAVRESMLRLYDVLEQFVNDGGPKWAKIYYEEVKKNELESAAEQAVTNNQQPLQKYCNILYVLDPDSTYAKDFYDDVVELVASVLAISPQNLSDTETPWLASAFNWLVQALLNPSDPSIRPEVREAFLKDFEQLCKDQNIEFDRNNKRAAAVALFQQFKLAVDLPKALGASLILVKGMWFRSTTQITQNAWLQKNDITQTGGKLATLLKVVALVASVGNLIYNKDVPLSEPEKAKVGATIAKNVLDILGPHFTKTAARTEAQIKAEIAVINDKVRKTPFGWRRKALIKEKVKYMEKLGEEALQIEKTVEKSKGLLSRIKGKMSVPAGVIRVIGVVIAVAFISFLIWDIVAHGGQMSGGQLALGIINIILEAAIVVVEILSLIFPAVSIIPVIGQILAIAVLIVGILIMIFGATEHQETPGEKFVKRMQSGWLTTIDSPPDPLLEASISSSSGKKGSGWSFTLTLTNKKSATIKFTDTASSQPGTAPSTDTINSVSLSFFSGSDDSTLFSNTEFVGTGESVQSGSGTWSATTAGEKPSELWDVACLKPNGTTVRSTNYELRIKAKAAASPTIAPGQTLTLIVSGTLGGTAGTSIVKVIERRPGAPFCPTTFTVTRE</sequence>
<dbReference type="InterPro" id="IPR036844">
    <property type="entry name" value="Hint_dom_sf"/>
</dbReference>